<keyword evidence="4" id="KW-0653">Protein transport</keyword>
<keyword evidence="3" id="KW-0813">Transport</keyword>
<keyword evidence="5 7" id="KW-0175">Coiled coil</keyword>
<dbReference type="PROSITE" id="PS50192">
    <property type="entry name" value="T_SNARE"/>
    <property type="match status" value="1"/>
</dbReference>
<feature type="compositionally biased region" description="Polar residues" evidence="8">
    <location>
        <begin position="455"/>
        <end position="467"/>
    </location>
</feature>
<evidence type="ECO:0000259" key="9">
    <source>
        <dbReference type="PROSITE" id="PS50192"/>
    </source>
</evidence>
<dbReference type="PANTHER" id="PTHR36390:SF1">
    <property type="entry name" value="MYOSIN HEAVY CHAIN-LIKE PROTEIN"/>
    <property type="match status" value="1"/>
</dbReference>
<evidence type="ECO:0000313" key="10">
    <source>
        <dbReference type="EMBL" id="CAD5331116.1"/>
    </source>
</evidence>
<feature type="region of interest" description="Disordered" evidence="8">
    <location>
        <begin position="1"/>
        <end position="23"/>
    </location>
</feature>
<feature type="region of interest" description="Disordered" evidence="8">
    <location>
        <begin position="398"/>
        <end position="467"/>
    </location>
</feature>
<evidence type="ECO:0000313" key="11">
    <source>
        <dbReference type="Proteomes" id="UP000516314"/>
    </source>
</evidence>
<evidence type="ECO:0000256" key="7">
    <source>
        <dbReference type="SAM" id="Coils"/>
    </source>
</evidence>
<dbReference type="GO" id="GO:0031201">
    <property type="term" value="C:SNARE complex"/>
    <property type="evidence" value="ECO:0007669"/>
    <property type="project" value="InterPro"/>
</dbReference>
<organism evidence="10 11">
    <name type="scientific">Arabidopsis thaliana</name>
    <name type="common">Mouse-ear cress</name>
    <dbReference type="NCBI Taxonomy" id="3702"/>
    <lineage>
        <taxon>Eukaryota</taxon>
        <taxon>Viridiplantae</taxon>
        <taxon>Streptophyta</taxon>
        <taxon>Embryophyta</taxon>
        <taxon>Tracheophyta</taxon>
        <taxon>Spermatophyta</taxon>
        <taxon>Magnoliopsida</taxon>
        <taxon>eudicotyledons</taxon>
        <taxon>Gunneridae</taxon>
        <taxon>Pentapetalae</taxon>
        <taxon>rosids</taxon>
        <taxon>malvids</taxon>
        <taxon>Brassicales</taxon>
        <taxon>Brassicaceae</taxon>
        <taxon>Camelineae</taxon>
        <taxon>Arabidopsis</taxon>
    </lineage>
</organism>
<feature type="domain" description="T-SNARE coiled-coil homology" evidence="9">
    <location>
        <begin position="601"/>
        <end position="663"/>
    </location>
</feature>
<comment type="subcellular location">
    <subcellularLocation>
        <location evidence="1">Membrane</location>
    </subcellularLocation>
</comment>
<evidence type="ECO:0000256" key="5">
    <source>
        <dbReference type="ARBA" id="ARBA00023054"/>
    </source>
</evidence>
<dbReference type="GO" id="GO:0015031">
    <property type="term" value="P:protein transport"/>
    <property type="evidence" value="ECO:0007669"/>
    <property type="project" value="UniProtKB-KW"/>
</dbReference>
<dbReference type="CDD" id="cd15861">
    <property type="entry name" value="SNARE_SNAP25N_23N_29N_SEC9N"/>
    <property type="match status" value="1"/>
</dbReference>
<dbReference type="EMBL" id="LR881470">
    <property type="protein sequence ID" value="CAD5331116.1"/>
    <property type="molecule type" value="Genomic_DNA"/>
</dbReference>
<evidence type="ECO:0000256" key="3">
    <source>
        <dbReference type="ARBA" id="ARBA00022448"/>
    </source>
</evidence>
<dbReference type="Gene3D" id="1.20.5.110">
    <property type="match status" value="2"/>
</dbReference>
<feature type="coiled-coil region" evidence="7">
    <location>
        <begin position="111"/>
        <end position="180"/>
    </location>
</feature>
<accession>A0A7G2FC03</accession>
<comment type="similarity">
    <text evidence="2">Belongs to the SNAP-25 family.</text>
</comment>
<feature type="coiled-coil region" evidence="7">
    <location>
        <begin position="632"/>
        <end position="659"/>
    </location>
</feature>
<dbReference type="SUPFAM" id="SSF58038">
    <property type="entry name" value="SNARE fusion complex"/>
    <property type="match status" value="2"/>
</dbReference>
<evidence type="ECO:0000256" key="4">
    <source>
        <dbReference type="ARBA" id="ARBA00022927"/>
    </source>
</evidence>
<dbReference type="Proteomes" id="UP000516314">
    <property type="component" value="Chromosome 5"/>
</dbReference>
<sequence>MSSSSGSFSGSSSSACSSRSDCENSFDVEDLLQIGTTRRELRKQKDLLRESQPHSIELVRRLELHTKSLSESRLEDTARIQMMEKELLNCYKEIDYLRDQLIFRSKEVNYLNEHLHDLEFKLAESRNLEEEVNSLRDELCMSKSEHLLLLQELESKEIELQCSSLTLEKLEETISSLTLESLCEIESMKLDITALEQALFDAMKIQEESIQEKDQLKGIIEESQFQSQRAKENVKYIEKQNEDLREKFTASEKSIKDFFQSTKERLESEDEQPLNAMCFFAELSHVLPVSNEVRNCFDAIMKKLELSQNVNLIDKVEGMGKQIHQHEDVVKQLKEELKQEKLKAKEEAEDLTQEMAELRYKMTCLLDEERNRRVCIEQASLQRISELEAQIKRDVKKPASNEMLPLPGRISPEPSMAPKNSSWNPFDDEKEAAKSFSLNPFDDDDDDKEVEKRFTSSLKPSGGKENQTVQELESYAVYNSEETTKTVQGCLKVAEEIRCDASKTLVMLNEQGDQITRTHQKTVDLDHHLSRGEKILGRLGGVFSRTWKPKKSRSITGPVITKGDSPKRKVIDLKTREKLGLNPSLKPKSKTLPEAVDAYQKTQIAKQDEALTDLSALLGELKNMAVDMGTAIERQTNELDHLQDNADELNYRVKQSNQRARYLLRK</sequence>
<keyword evidence="6" id="KW-0472">Membrane</keyword>
<evidence type="ECO:0000256" key="6">
    <source>
        <dbReference type="ARBA" id="ARBA00023136"/>
    </source>
</evidence>
<dbReference type="InterPro" id="IPR044766">
    <property type="entry name" value="NPSN/SNAP25-like_N_SNARE"/>
</dbReference>
<evidence type="ECO:0000256" key="2">
    <source>
        <dbReference type="ARBA" id="ARBA00009480"/>
    </source>
</evidence>
<gene>
    <name evidence="10" type="ORF">AT9943_LOCUS18609</name>
</gene>
<evidence type="ECO:0000256" key="1">
    <source>
        <dbReference type="ARBA" id="ARBA00004370"/>
    </source>
</evidence>
<reference evidence="10 11" key="1">
    <citation type="submission" date="2020-09" db="EMBL/GenBank/DDBJ databases">
        <authorList>
            <person name="Ashkenazy H."/>
        </authorList>
    </citation>
    <scope>NUCLEOTIDE SEQUENCE [LARGE SCALE GENOMIC DNA]</scope>
    <source>
        <strain evidence="11">cv. Cdm-0</strain>
    </source>
</reference>
<name>A0A7G2FC03_ARATH</name>
<feature type="compositionally biased region" description="Low complexity" evidence="8">
    <location>
        <begin position="1"/>
        <end position="19"/>
    </location>
</feature>
<dbReference type="FunFam" id="1.20.5.110:FF:000031">
    <property type="entry name" value="SNAP25 homologous protein SNAP33"/>
    <property type="match status" value="1"/>
</dbReference>
<dbReference type="GO" id="GO:0016192">
    <property type="term" value="P:vesicle-mediated transport"/>
    <property type="evidence" value="ECO:0007669"/>
    <property type="project" value="UniProtKB-ARBA"/>
</dbReference>
<proteinExistence type="inferred from homology"/>
<dbReference type="PANTHER" id="PTHR36390">
    <property type="entry name" value="MYOSIN HEAVY CHAIN-LIKE PROTEIN"/>
    <property type="match status" value="1"/>
</dbReference>
<dbReference type="InterPro" id="IPR000727">
    <property type="entry name" value="T_SNARE_dom"/>
</dbReference>
<dbReference type="SMART" id="SM00397">
    <property type="entry name" value="t_SNARE"/>
    <property type="match status" value="2"/>
</dbReference>
<dbReference type="GO" id="GO:0005484">
    <property type="term" value="F:SNAP receptor activity"/>
    <property type="evidence" value="ECO:0007669"/>
    <property type="project" value="InterPro"/>
</dbReference>
<dbReference type="AlphaFoldDB" id="A0A7G2FC03"/>
<feature type="coiled-coil region" evidence="7">
    <location>
        <begin position="316"/>
        <end position="368"/>
    </location>
</feature>
<protein>
    <submittedName>
        <fullName evidence="10">(thale cress) hypothetical protein</fullName>
    </submittedName>
</protein>
<evidence type="ECO:0000256" key="8">
    <source>
        <dbReference type="SAM" id="MobiDB-lite"/>
    </source>
</evidence>